<dbReference type="GO" id="GO:0006694">
    <property type="term" value="P:steroid biosynthetic process"/>
    <property type="evidence" value="ECO:0007669"/>
    <property type="project" value="TreeGrafter"/>
</dbReference>
<evidence type="ECO:0000259" key="14">
    <source>
        <dbReference type="Pfam" id="PF02544"/>
    </source>
</evidence>
<keyword evidence="4 13" id="KW-0812">Transmembrane</keyword>
<dbReference type="AlphaFoldDB" id="A0A6V7U3Z1"/>
<keyword evidence="10" id="KW-0560">Oxidoreductase</keyword>
<evidence type="ECO:0000256" key="4">
    <source>
        <dbReference type="ARBA" id="ARBA00022692"/>
    </source>
</evidence>
<dbReference type="FunFam" id="1.20.120.1630:FF:000014">
    <property type="entry name" value="Steroid 5-alpha reductase, putative"/>
    <property type="match status" value="1"/>
</dbReference>
<keyword evidence="6" id="KW-0256">Endoplasmic reticulum</keyword>
<dbReference type="OrthoDB" id="5788137at2759"/>
<keyword evidence="5" id="KW-0221">Differentiation</keyword>
<evidence type="ECO:0000256" key="13">
    <source>
        <dbReference type="SAM" id="Phobius"/>
    </source>
</evidence>
<evidence type="ECO:0000256" key="7">
    <source>
        <dbReference type="ARBA" id="ARBA00022848"/>
    </source>
</evidence>
<evidence type="ECO:0000256" key="12">
    <source>
        <dbReference type="ARBA" id="ARBA00023136"/>
    </source>
</evidence>
<dbReference type="GO" id="GO:0003865">
    <property type="term" value="F:3-oxo-5-alpha-steroid 4-dehydrogenase activity"/>
    <property type="evidence" value="ECO:0007669"/>
    <property type="project" value="TreeGrafter"/>
</dbReference>
<dbReference type="Pfam" id="PF02544">
    <property type="entry name" value="Steroid_dh"/>
    <property type="match status" value="1"/>
</dbReference>
<accession>A0A6V7U3Z1</accession>
<feature type="transmembrane region" description="Helical" evidence="13">
    <location>
        <begin position="124"/>
        <end position="143"/>
    </location>
</feature>
<evidence type="ECO:0000313" key="16">
    <source>
        <dbReference type="Proteomes" id="UP000580250"/>
    </source>
</evidence>
<comment type="subcellular location">
    <subcellularLocation>
        <location evidence="1">Endoplasmic reticulum membrane</location>
        <topology evidence="1">Multi-pass membrane protein</topology>
    </subcellularLocation>
    <subcellularLocation>
        <location evidence="2">Microsome membrane</location>
    </subcellularLocation>
</comment>
<keyword evidence="9 13" id="KW-1133">Transmembrane helix</keyword>
<dbReference type="InterPro" id="IPR039357">
    <property type="entry name" value="SRD5A/TECR"/>
</dbReference>
<feature type="transmembrane region" description="Helical" evidence="13">
    <location>
        <begin position="155"/>
        <end position="177"/>
    </location>
</feature>
<feature type="domain" description="3-oxo-5-alpha-steroid 4-dehydrogenase C-terminal" evidence="14">
    <location>
        <begin position="122"/>
        <end position="271"/>
    </location>
</feature>
<evidence type="ECO:0000256" key="5">
    <source>
        <dbReference type="ARBA" id="ARBA00022782"/>
    </source>
</evidence>
<dbReference type="PROSITE" id="PS50244">
    <property type="entry name" value="S5A_REDUCTASE"/>
    <property type="match status" value="1"/>
</dbReference>
<reference evidence="15 16" key="1">
    <citation type="submission" date="2020-08" db="EMBL/GenBank/DDBJ databases">
        <authorList>
            <person name="Koutsovoulos G."/>
            <person name="Danchin GJ E."/>
        </authorList>
    </citation>
    <scope>NUCLEOTIDE SEQUENCE [LARGE SCALE GENOMIC DNA]</scope>
</reference>
<dbReference type="GO" id="GO:0030154">
    <property type="term" value="P:cell differentiation"/>
    <property type="evidence" value="ECO:0007669"/>
    <property type="project" value="UniProtKB-KW"/>
</dbReference>
<proteinExistence type="inferred from homology"/>
<dbReference type="Proteomes" id="UP000580250">
    <property type="component" value="Unassembled WGS sequence"/>
</dbReference>
<evidence type="ECO:0000313" key="15">
    <source>
        <dbReference type="EMBL" id="CAD2143665.1"/>
    </source>
</evidence>
<comment type="caution">
    <text evidence="15">The sequence shown here is derived from an EMBL/GenBank/DDBJ whole genome shotgun (WGS) entry which is preliminary data.</text>
</comment>
<name>A0A6V7U3Z1_MELEN</name>
<keyword evidence="12 13" id="KW-0472">Membrane</keyword>
<evidence type="ECO:0000256" key="9">
    <source>
        <dbReference type="ARBA" id="ARBA00022989"/>
    </source>
</evidence>
<evidence type="ECO:0000256" key="6">
    <source>
        <dbReference type="ARBA" id="ARBA00022824"/>
    </source>
</evidence>
<organism evidence="15 16">
    <name type="scientific">Meloidogyne enterolobii</name>
    <name type="common">Root-knot nematode worm</name>
    <name type="synonym">Meloidogyne mayaguensis</name>
    <dbReference type="NCBI Taxonomy" id="390850"/>
    <lineage>
        <taxon>Eukaryota</taxon>
        <taxon>Metazoa</taxon>
        <taxon>Ecdysozoa</taxon>
        <taxon>Nematoda</taxon>
        <taxon>Chromadorea</taxon>
        <taxon>Rhabditida</taxon>
        <taxon>Tylenchina</taxon>
        <taxon>Tylenchomorpha</taxon>
        <taxon>Tylenchoidea</taxon>
        <taxon>Meloidogynidae</taxon>
        <taxon>Meloidogyninae</taxon>
        <taxon>Meloidogyne</taxon>
    </lineage>
</organism>
<feature type="transmembrane region" description="Helical" evidence="13">
    <location>
        <begin position="31"/>
        <end position="53"/>
    </location>
</feature>
<dbReference type="PANTHER" id="PTHR10556">
    <property type="entry name" value="3-OXO-5-ALPHA-STEROID 4-DEHYDROGENASE"/>
    <property type="match status" value="1"/>
</dbReference>
<dbReference type="GO" id="GO:0005789">
    <property type="term" value="C:endoplasmic reticulum membrane"/>
    <property type="evidence" value="ECO:0007669"/>
    <property type="project" value="UniProtKB-SubCell"/>
</dbReference>
<dbReference type="EMBL" id="CAJEWN010000032">
    <property type="protein sequence ID" value="CAD2143665.1"/>
    <property type="molecule type" value="Genomic_DNA"/>
</dbReference>
<evidence type="ECO:0000256" key="3">
    <source>
        <dbReference type="ARBA" id="ARBA00007742"/>
    </source>
</evidence>
<comment type="similarity">
    <text evidence="3">Belongs to the steroid 5-alpha reductase family.</text>
</comment>
<feature type="transmembrane region" description="Helical" evidence="13">
    <location>
        <begin position="99"/>
        <end position="117"/>
    </location>
</feature>
<evidence type="ECO:0000256" key="8">
    <source>
        <dbReference type="ARBA" id="ARBA00022857"/>
    </source>
</evidence>
<protein>
    <recommendedName>
        <fullName evidence="14">3-oxo-5-alpha-steroid 4-dehydrogenase C-terminal domain-containing protein</fullName>
    </recommendedName>
</protein>
<sequence>MTTFNDLSMFYTKFAFYLTKIYHDELEFVHFLSQFMISSAVITFFSFTFLDIRAMYGRYSSESFFANISIPAKFAWFLQELPSLLIPLFVIWHRGLYNIPFENSIALAISLIYPWLIRGGKPTPIHLFLLGFIFATWNGYIQGCFHVKYANYGKGYFWTFGSLFGIFLFLTGMFINLRADFILRALRRPGEKCYKIPHGGMFKYVSCANFFGEIIEWIGYAIYAQSTASLAFALFTAANTIPRAKLHHKWYLNKFGNNYPQDRKAVIPFIY</sequence>
<keyword evidence="7" id="KW-0492">Microsome</keyword>
<evidence type="ECO:0000256" key="2">
    <source>
        <dbReference type="ARBA" id="ARBA00004524"/>
    </source>
</evidence>
<keyword evidence="11" id="KW-0443">Lipid metabolism</keyword>
<evidence type="ECO:0000256" key="11">
    <source>
        <dbReference type="ARBA" id="ARBA00023098"/>
    </source>
</evidence>
<evidence type="ECO:0000256" key="10">
    <source>
        <dbReference type="ARBA" id="ARBA00023002"/>
    </source>
</evidence>
<keyword evidence="8" id="KW-0521">NADP</keyword>
<evidence type="ECO:0000256" key="1">
    <source>
        <dbReference type="ARBA" id="ARBA00004477"/>
    </source>
</evidence>
<dbReference type="PANTHER" id="PTHR10556:SF57">
    <property type="entry name" value="3-OXO-5-ALPHA-STEROID 4-DEHYDROGENASE 1"/>
    <property type="match status" value="1"/>
</dbReference>
<dbReference type="InterPro" id="IPR001104">
    <property type="entry name" value="3-oxo-5_a-steroid_4-DH_C"/>
</dbReference>
<gene>
    <name evidence="15" type="ORF">MENT_LOCUS7668</name>
</gene>